<dbReference type="Gramene" id="KJB34169">
    <property type="protein sequence ID" value="KJB34169"/>
    <property type="gene ID" value="B456_006G051700"/>
</dbReference>
<reference evidence="1 2" key="1">
    <citation type="journal article" date="2012" name="Nature">
        <title>Repeated polyploidization of Gossypium genomes and the evolution of spinnable cotton fibres.</title>
        <authorList>
            <person name="Paterson A.H."/>
            <person name="Wendel J.F."/>
            <person name="Gundlach H."/>
            <person name="Guo H."/>
            <person name="Jenkins J."/>
            <person name="Jin D."/>
            <person name="Llewellyn D."/>
            <person name="Showmaker K.C."/>
            <person name="Shu S."/>
            <person name="Udall J."/>
            <person name="Yoo M.J."/>
            <person name="Byers R."/>
            <person name="Chen W."/>
            <person name="Doron-Faigenboim A."/>
            <person name="Duke M.V."/>
            <person name="Gong L."/>
            <person name="Grimwood J."/>
            <person name="Grover C."/>
            <person name="Grupp K."/>
            <person name="Hu G."/>
            <person name="Lee T.H."/>
            <person name="Li J."/>
            <person name="Lin L."/>
            <person name="Liu T."/>
            <person name="Marler B.S."/>
            <person name="Page J.T."/>
            <person name="Roberts A.W."/>
            <person name="Romanel E."/>
            <person name="Sanders W.S."/>
            <person name="Szadkowski E."/>
            <person name="Tan X."/>
            <person name="Tang H."/>
            <person name="Xu C."/>
            <person name="Wang J."/>
            <person name="Wang Z."/>
            <person name="Zhang D."/>
            <person name="Zhang L."/>
            <person name="Ashrafi H."/>
            <person name="Bedon F."/>
            <person name="Bowers J.E."/>
            <person name="Brubaker C.L."/>
            <person name="Chee P.W."/>
            <person name="Das S."/>
            <person name="Gingle A.R."/>
            <person name="Haigler C.H."/>
            <person name="Harker D."/>
            <person name="Hoffmann L.V."/>
            <person name="Hovav R."/>
            <person name="Jones D.C."/>
            <person name="Lemke C."/>
            <person name="Mansoor S."/>
            <person name="ur Rahman M."/>
            <person name="Rainville L.N."/>
            <person name="Rambani A."/>
            <person name="Reddy U.K."/>
            <person name="Rong J.K."/>
            <person name="Saranga Y."/>
            <person name="Scheffler B.E."/>
            <person name="Scheffler J.A."/>
            <person name="Stelly D.M."/>
            <person name="Triplett B.A."/>
            <person name="Van Deynze A."/>
            <person name="Vaslin M.F."/>
            <person name="Waghmare V.N."/>
            <person name="Walford S.A."/>
            <person name="Wright R.J."/>
            <person name="Zaki E.A."/>
            <person name="Zhang T."/>
            <person name="Dennis E.S."/>
            <person name="Mayer K.F."/>
            <person name="Peterson D.G."/>
            <person name="Rokhsar D.S."/>
            <person name="Wang X."/>
            <person name="Schmutz J."/>
        </authorList>
    </citation>
    <scope>NUCLEOTIDE SEQUENCE [LARGE SCALE GENOMIC DNA]</scope>
</reference>
<evidence type="ECO:0000313" key="2">
    <source>
        <dbReference type="Proteomes" id="UP000032304"/>
    </source>
</evidence>
<keyword evidence="2" id="KW-1185">Reference proteome</keyword>
<name>A0A0D2RQK9_GOSRA</name>
<protein>
    <submittedName>
        <fullName evidence="1">Uncharacterized protein</fullName>
    </submittedName>
</protein>
<sequence>MYLNFIPGVRNKGSISSTSVSEFFLFRIIFGLDKKIIEINQFIRKNKSQLPQGWASCDNKGLPIVDRINRGSTRDYRGMLLLLAMVHKEGPTVTMVRRRVVGRMVPGSAWCEGTRLVCCGAIGCARAFFYGIARARRVRAVA</sequence>
<accession>A0A0D2RQK9</accession>
<dbReference type="AlphaFoldDB" id="A0A0D2RQK9"/>
<evidence type="ECO:0000313" key="1">
    <source>
        <dbReference type="EMBL" id="KJB34169.1"/>
    </source>
</evidence>
<gene>
    <name evidence="1" type="ORF">B456_006G051700</name>
</gene>
<organism evidence="1 2">
    <name type="scientific">Gossypium raimondii</name>
    <name type="common">Peruvian cotton</name>
    <name type="synonym">Gossypium klotzschianum subsp. raimondii</name>
    <dbReference type="NCBI Taxonomy" id="29730"/>
    <lineage>
        <taxon>Eukaryota</taxon>
        <taxon>Viridiplantae</taxon>
        <taxon>Streptophyta</taxon>
        <taxon>Embryophyta</taxon>
        <taxon>Tracheophyta</taxon>
        <taxon>Spermatophyta</taxon>
        <taxon>Magnoliopsida</taxon>
        <taxon>eudicotyledons</taxon>
        <taxon>Gunneridae</taxon>
        <taxon>Pentapetalae</taxon>
        <taxon>rosids</taxon>
        <taxon>malvids</taxon>
        <taxon>Malvales</taxon>
        <taxon>Malvaceae</taxon>
        <taxon>Malvoideae</taxon>
        <taxon>Gossypium</taxon>
    </lineage>
</organism>
<proteinExistence type="predicted"/>
<dbReference type="Proteomes" id="UP000032304">
    <property type="component" value="Chromosome 6"/>
</dbReference>
<dbReference type="EMBL" id="CM001745">
    <property type="protein sequence ID" value="KJB34169.1"/>
    <property type="molecule type" value="Genomic_DNA"/>
</dbReference>